<dbReference type="EMBL" id="BT149623">
    <property type="protein sequence ID" value="AFK49417.1"/>
    <property type="molecule type" value="mRNA"/>
</dbReference>
<name>I3TA75_MEDTR</name>
<organism evidence="1">
    <name type="scientific">Medicago truncatula</name>
    <name type="common">Barrel medic</name>
    <name type="synonym">Medicago tribuloides</name>
    <dbReference type="NCBI Taxonomy" id="3880"/>
    <lineage>
        <taxon>Eukaryota</taxon>
        <taxon>Viridiplantae</taxon>
        <taxon>Streptophyta</taxon>
        <taxon>Embryophyta</taxon>
        <taxon>Tracheophyta</taxon>
        <taxon>Spermatophyta</taxon>
        <taxon>Magnoliopsida</taxon>
        <taxon>eudicotyledons</taxon>
        <taxon>Gunneridae</taxon>
        <taxon>Pentapetalae</taxon>
        <taxon>rosids</taxon>
        <taxon>fabids</taxon>
        <taxon>Fabales</taxon>
        <taxon>Fabaceae</taxon>
        <taxon>Papilionoideae</taxon>
        <taxon>50 kb inversion clade</taxon>
        <taxon>NPAAA clade</taxon>
        <taxon>Hologalegina</taxon>
        <taxon>IRL clade</taxon>
        <taxon>Trifolieae</taxon>
        <taxon>Medicago</taxon>
    </lineage>
</organism>
<protein>
    <submittedName>
        <fullName evidence="1">Uncharacterized protein</fullName>
    </submittedName>
</protein>
<accession>I3TA75</accession>
<reference evidence="1" key="1">
    <citation type="submission" date="2012-05" db="EMBL/GenBank/DDBJ databases">
        <authorList>
            <person name="Krishnakumar V."/>
            <person name="Cheung F."/>
            <person name="Xiao Y."/>
            <person name="Chan A."/>
            <person name="Moskal W.A."/>
            <person name="Town C.D."/>
        </authorList>
    </citation>
    <scope>NUCLEOTIDE SEQUENCE</scope>
</reference>
<evidence type="ECO:0000313" key="1">
    <source>
        <dbReference type="EMBL" id="AFK49417.1"/>
    </source>
</evidence>
<proteinExistence type="evidence at transcript level"/>
<dbReference type="AlphaFoldDB" id="I3TA75"/>
<sequence>MKENAKRTAGPATQPICAIAHASDRTPEPITAVIICALAVNHVPVLLARPSSSKFLSSGP</sequence>